<dbReference type="AlphaFoldDB" id="A0AAD6SHJ4"/>
<accession>A0AAD6SHJ4</accession>
<reference evidence="2" key="1">
    <citation type="submission" date="2023-03" db="EMBL/GenBank/DDBJ databases">
        <title>Massive genome expansion in bonnet fungi (Mycena s.s.) driven by repeated elements and novel gene families across ecological guilds.</title>
        <authorList>
            <consortium name="Lawrence Berkeley National Laboratory"/>
            <person name="Harder C.B."/>
            <person name="Miyauchi S."/>
            <person name="Viragh M."/>
            <person name="Kuo A."/>
            <person name="Thoen E."/>
            <person name="Andreopoulos B."/>
            <person name="Lu D."/>
            <person name="Skrede I."/>
            <person name="Drula E."/>
            <person name="Henrissat B."/>
            <person name="Morin E."/>
            <person name="Kohler A."/>
            <person name="Barry K."/>
            <person name="LaButti K."/>
            <person name="Morin E."/>
            <person name="Salamov A."/>
            <person name="Lipzen A."/>
            <person name="Mereny Z."/>
            <person name="Hegedus B."/>
            <person name="Baldrian P."/>
            <person name="Stursova M."/>
            <person name="Weitz H."/>
            <person name="Taylor A."/>
            <person name="Grigoriev I.V."/>
            <person name="Nagy L.G."/>
            <person name="Martin F."/>
            <person name="Kauserud H."/>
        </authorList>
    </citation>
    <scope>NUCLEOTIDE SEQUENCE</scope>
    <source>
        <strain evidence="2">CBHHK200</strain>
    </source>
</reference>
<keyword evidence="3" id="KW-1185">Reference proteome</keyword>
<evidence type="ECO:0000313" key="3">
    <source>
        <dbReference type="Proteomes" id="UP001218188"/>
    </source>
</evidence>
<evidence type="ECO:0000256" key="1">
    <source>
        <dbReference type="SAM" id="MobiDB-lite"/>
    </source>
</evidence>
<organism evidence="2 3">
    <name type="scientific">Mycena alexandri</name>
    <dbReference type="NCBI Taxonomy" id="1745969"/>
    <lineage>
        <taxon>Eukaryota</taxon>
        <taxon>Fungi</taxon>
        <taxon>Dikarya</taxon>
        <taxon>Basidiomycota</taxon>
        <taxon>Agaricomycotina</taxon>
        <taxon>Agaricomycetes</taxon>
        <taxon>Agaricomycetidae</taxon>
        <taxon>Agaricales</taxon>
        <taxon>Marasmiineae</taxon>
        <taxon>Mycenaceae</taxon>
        <taxon>Mycena</taxon>
    </lineage>
</organism>
<dbReference type="EMBL" id="JARJCM010000130">
    <property type="protein sequence ID" value="KAJ7027048.1"/>
    <property type="molecule type" value="Genomic_DNA"/>
</dbReference>
<gene>
    <name evidence="2" type="ORF">C8F04DRAFT_1190001</name>
</gene>
<feature type="region of interest" description="Disordered" evidence="1">
    <location>
        <begin position="1"/>
        <end position="56"/>
    </location>
</feature>
<comment type="caution">
    <text evidence="2">The sequence shown here is derived from an EMBL/GenBank/DDBJ whole genome shotgun (WGS) entry which is preliminary data.</text>
</comment>
<evidence type="ECO:0000313" key="2">
    <source>
        <dbReference type="EMBL" id="KAJ7027048.1"/>
    </source>
</evidence>
<sequence length="201" mass="20835">MRQHRGRGPGNSGLVENAVDGTDTASYERRTRSQAWGAHGGVPDGTSVNTGGANAAHAGNTAHDSVYAARAPAQYIGAGCIPAVLIGARASLPLSMRCRRRCRYRADCVNEGAADAACVNEGAVDALLPLGHRTSALATTGRPLGRMSAASSRARQADYWANPPEREHCMLPLPRHPATSQTGAALYQTGGTPNPGGRVAL</sequence>
<proteinExistence type="predicted"/>
<protein>
    <submittedName>
        <fullName evidence="2">Uncharacterized protein</fullName>
    </submittedName>
</protein>
<name>A0AAD6SHJ4_9AGAR</name>
<dbReference type="Proteomes" id="UP001218188">
    <property type="component" value="Unassembled WGS sequence"/>
</dbReference>